<reference evidence="2" key="2">
    <citation type="submission" date="2020-09" db="EMBL/GenBank/DDBJ databases">
        <authorList>
            <person name="Sun Q."/>
            <person name="Kim S."/>
        </authorList>
    </citation>
    <scope>NUCLEOTIDE SEQUENCE</scope>
    <source>
        <strain evidence="2">KCTC 12988</strain>
    </source>
</reference>
<keyword evidence="3" id="KW-1185">Reference proteome</keyword>
<dbReference type="InterPro" id="IPR050445">
    <property type="entry name" value="Bact_polysacc_biosynth/exp"/>
</dbReference>
<gene>
    <name evidence="2" type="ORF">GCM10007100_17380</name>
</gene>
<sequence>MDARVNQSSKGWRTVALFFFLAFLGGLLCWQLQSARAMEPQYESTAVLRLASPLIATPELGSSYMAREMEAMVSDSVLQPVVERLRLADEWSVTAEQAVLSLRERTEVTSLGNEEEVSRVALTVRAPNAELTREIAAELAFEYQQQGNLRAQEDAERFLKALNEKIAEQEKRVEEKRRALDSLEKATGRRMWEARDGGSIRG</sequence>
<dbReference type="EMBL" id="BMXI01000006">
    <property type="protein sequence ID" value="GHC51663.1"/>
    <property type="molecule type" value="Genomic_DNA"/>
</dbReference>
<evidence type="ECO:0000313" key="3">
    <source>
        <dbReference type="Proteomes" id="UP000644507"/>
    </source>
</evidence>
<evidence type="ECO:0008006" key="4">
    <source>
        <dbReference type="Google" id="ProtNLM"/>
    </source>
</evidence>
<dbReference type="PANTHER" id="PTHR32309">
    <property type="entry name" value="TYROSINE-PROTEIN KINASE"/>
    <property type="match status" value="1"/>
</dbReference>
<dbReference type="Proteomes" id="UP000644507">
    <property type="component" value="Unassembled WGS sequence"/>
</dbReference>
<comment type="caution">
    <text evidence="2">The sequence shown here is derived from an EMBL/GenBank/DDBJ whole genome shotgun (WGS) entry which is preliminary data.</text>
</comment>
<evidence type="ECO:0000313" key="2">
    <source>
        <dbReference type="EMBL" id="GHC51663.1"/>
    </source>
</evidence>
<organism evidence="2 3">
    <name type="scientific">Roseibacillus persicicus</name>
    <dbReference type="NCBI Taxonomy" id="454148"/>
    <lineage>
        <taxon>Bacteria</taxon>
        <taxon>Pseudomonadati</taxon>
        <taxon>Verrucomicrobiota</taxon>
        <taxon>Verrucomicrobiia</taxon>
        <taxon>Verrucomicrobiales</taxon>
        <taxon>Verrucomicrobiaceae</taxon>
        <taxon>Roseibacillus</taxon>
    </lineage>
</organism>
<accession>A0A918TKA1</accession>
<protein>
    <recommendedName>
        <fullName evidence="4">Polysaccharide chain length determinant N-terminal domain-containing protein</fullName>
    </recommendedName>
</protein>
<evidence type="ECO:0000256" key="1">
    <source>
        <dbReference type="SAM" id="Coils"/>
    </source>
</evidence>
<name>A0A918TKA1_9BACT</name>
<feature type="coiled-coil region" evidence="1">
    <location>
        <begin position="152"/>
        <end position="186"/>
    </location>
</feature>
<reference evidence="2" key="1">
    <citation type="journal article" date="2014" name="Int. J. Syst. Evol. Microbiol.">
        <title>Complete genome sequence of Corynebacterium casei LMG S-19264T (=DSM 44701T), isolated from a smear-ripened cheese.</title>
        <authorList>
            <consortium name="US DOE Joint Genome Institute (JGI-PGF)"/>
            <person name="Walter F."/>
            <person name="Albersmeier A."/>
            <person name="Kalinowski J."/>
            <person name="Ruckert C."/>
        </authorList>
    </citation>
    <scope>NUCLEOTIDE SEQUENCE</scope>
    <source>
        <strain evidence="2">KCTC 12988</strain>
    </source>
</reference>
<dbReference type="PANTHER" id="PTHR32309:SF31">
    <property type="entry name" value="CAPSULAR EXOPOLYSACCHARIDE FAMILY"/>
    <property type="match status" value="1"/>
</dbReference>
<keyword evidence="1" id="KW-0175">Coiled coil</keyword>
<proteinExistence type="predicted"/>
<dbReference type="AlphaFoldDB" id="A0A918TKA1"/>